<dbReference type="InterPro" id="IPR016166">
    <property type="entry name" value="FAD-bd_PCMH"/>
</dbReference>
<evidence type="ECO:0000256" key="3">
    <source>
        <dbReference type="ARBA" id="ARBA00023002"/>
    </source>
</evidence>
<gene>
    <name evidence="5" type="ORF">METZ01_LOCUS75988</name>
</gene>
<keyword evidence="2" id="KW-0274">FAD</keyword>
<dbReference type="PROSITE" id="PS51387">
    <property type="entry name" value="FAD_PCMH"/>
    <property type="match status" value="1"/>
</dbReference>
<dbReference type="InterPro" id="IPR016169">
    <property type="entry name" value="FAD-bd_PCMH_sub2"/>
</dbReference>
<dbReference type="InterPro" id="IPR016167">
    <property type="entry name" value="FAD-bd_PCMH_sub1"/>
</dbReference>
<dbReference type="GO" id="GO:0016491">
    <property type="term" value="F:oxidoreductase activity"/>
    <property type="evidence" value="ECO:0007669"/>
    <property type="project" value="UniProtKB-KW"/>
</dbReference>
<protein>
    <recommendedName>
        <fullName evidence="4">FAD-binding PCMH-type domain-containing protein</fullName>
    </recommendedName>
</protein>
<keyword evidence="3" id="KW-0560">Oxidoreductase</keyword>
<dbReference type="PANTHER" id="PTHR42659">
    <property type="entry name" value="XANTHINE DEHYDROGENASE SUBUNIT C-RELATED"/>
    <property type="match status" value="1"/>
</dbReference>
<feature type="domain" description="FAD-binding PCMH-type" evidence="4">
    <location>
        <begin position="6"/>
        <end position="229"/>
    </location>
</feature>
<dbReference type="InterPro" id="IPR036683">
    <property type="entry name" value="CO_DH_flav_C_dom_sf"/>
</dbReference>
<dbReference type="EMBL" id="UINC01005721">
    <property type="protein sequence ID" value="SVA23134.1"/>
    <property type="molecule type" value="Genomic_DNA"/>
</dbReference>
<sequence>MAVIRDMIPAFELFQPTSAEDAIERLIEHGDEGWVLAGGMDSFDWWKERVKRPTAVVDLANVDELRGVRVTADGVEIGAMTTLTEVAKHPELLANYSVLTDAAVQIATPQIRNRGTIAGNLAQDTRCWYYRGGWPCYRAGGNTCYASAPTAMNREHAIIGTSRCVAVSPSDSAPALIALDAQFVIQGSGGERVVDAEDFFMRPSVDIERMTILEPGELLTAIRIPSTWAGATFYYEKVEDRRAWDFALMTVASAMRISGGVIQEVRLAANGAAPYPMRLSDSERIVQGEAPSDALGRQAGEVAVQDAQPLRHNDYKVPLLSNLVRRAVRGTVA</sequence>
<dbReference type="AlphaFoldDB" id="A0A381U4Z7"/>
<dbReference type="Gene3D" id="3.30.465.10">
    <property type="match status" value="2"/>
</dbReference>
<dbReference type="InterPro" id="IPR005107">
    <property type="entry name" value="CO_DH_flav_C"/>
</dbReference>
<accession>A0A381U4Z7</accession>
<keyword evidence="1" id="KW-0285">Flavoprotein</keyword>
<dbReference type="SMART" id="SM01092">
    <property type="entry name" value="CO_deh_flav_C"/>
    <property type="match status" value="1"/>
</dbReference>
<dbReference type="Pfam" id="PF00941">
    <property type="entry name" value="FAD_binding_5"/>
    <property type="match status" value="1"/>
</dbReference>
<dbReference type="SUPFAM" id="SSF55447">
    <property type="entry name" value="CO dehydrogenase flavoprotein C-terminal domain-like"/>
    <property type="match status" value="1"/>
</dbReference>
<dbReference type="Gene3D" id="3.30.390.50">
    <property type="entry name" value="CO dehydrogenase flavoprotein, C-terminal domain"/>
    <property type="match status" value="1"/>
</dbReference>
<dbReference type="InterPro" id="IPR051312">
    <property type="entry name" value="Diverse_Substr_Oxidored"/>
</dbReference>
<reference evidence="5" key="1">
    <citation type="submission" date="2018-05" db="EMBL/GenBank/DDBJ databases">
        <authorList>
            <person name="Lanie J.A."/>
            <person name="Ng W.-L."/>
            <person name="Kazmierczak K.M."/>
            <person name="Andrzejewski T.M."/>
            <person name="Davidsen T.M."/>
            <person name="Wayne K.J."/>
            <person name="Tettelin H."/>
            <person name="Glass J.I."/>
            <person name="Rusch D."/>
            <person name="Podicherti R."/>
            <person name="Tsui H.-C.T."/>
            <person name="Winkler M.E."/>
        </authorList>
    </citation>
    <scope>NUCLEOTIDE SEQUENCE</scope>
</reference>
<dbReference type="SUPFAM" id="SSF56176">
    <property type="entry name" value="FAD-binding/transporter-associated domain-like"/>
    <property type="match status" value="1"/>
</dbReference>
<dbReference type="Gene3D" id="3.30.43.10">
    <property type="entry name" value="Uridine Diphospho-n-acetylenolpyruvylglucosamine Reductase, domain 2"/>
    <property type="match status" value="1"/>
</dbReference>
<name>A0A381U4Z7_9ZZZZ</name>
<evidence type="ECO:0000259" key="4">
    <source>
        <dbReference type="PROSITE" id="PS51387"/>
    </source>
</evidence>
<evidence type="ECO:0000313" key="5">
    <source>
        <dbReference type="EMBL" id="SVA23134.1"/>
    </source>
</evidence>
<dbReference type="GO" id="GO:0071949">
    <property type="term" value="F:FAD binding"/>
    <property type="evidence" value="ECO:0007669"/>
    <property type="project" value="InterPro"/>
</dbReference>
<dbReference type="Pfam" id="PF03450">
    <property type="entry name" value="CO_deh_flav_C"/>
    <property type="match status" value="1"/>
</dbReference>
<dbReference type="InterPro" id="IPR002346">
    <property type="entry name" value="Mopterin_DH_FAD-bd"/>
</dbReference>
<organism evidence="5">
    <name type="scientific">marine metagenome</name>
    <dbReference type="NCBI Taxonomy" id="408172"/>
    <lineage>
        <taxon>unclassified sequences</taxon>
        <taxon>metagenomes</taxon>
        <taxon>ecological metagenomes</taxon>
    </lineage>
</organism>
<evidence type="ECO:0000256" key="1">
    <source>
        <dbReference type="ARBA" id="ARBA00022630"/>
    </source>
</evidence>
<evidence type="ECO:0000256" key="2">
    <source>
        <dbReference type="ARBA" id="ARBA00022827"/>
    </source>
</evidence>
<dbReference type="PANTHER" id="PTHR42659:SF2">
    <property type="entry name" value="XANTHINE DEHYDROGENASE SUBUNIT C-RELATED"/>
    <property type="match status" value="1"/>
</dbReference>
<dbReference type="InterPro" id="IPR036318">
    <property type="entry name" value="FAD-bd_PCMH-like_sf"/>
</dbReference>
<proteinExistence type="predicted"/>